<name>A0A4C1VQZ9_EUMVA</name>
<dbReference type="EMBL" id="BGZK01000401">
    <property type="protein sequence ID" value="GBP41528.1"/>
    <property type="molecule type" value="Genomic_DNA"/>
</dbReference>
<dbReference type="InterPro" id="IPR024445">
    <property type="entry name" value="Tnp_ISXO2-like"/>
</dbReference>
<dbReference type="STRING" id="151549.A0A4C1VQZ9"/>
<dbReference type="AlphaFoldDB" id="A0A4C1VQZ9"/>
<comment type="caution">
    <text evidence="2">The sequence shown here is derived from an EMBL/GenBank/DDBJ whole genome shotgun (WGS) entry which is preliminary data.</text>
</comment>
<dbReference type="InterPro" id="IPR053164">
    <property type="entry name" value="IS1016-like_transposase"/>
</dbReference>
<keyword evidence="3" id="KW-1185">Reference proteome</keyword>
<reference evidence="2 3" key="1">
    <citation type="journal article" date="2019" name="Commun. Biol.">
        <title>The bagworm genome reveals a unique fibroin gene that provides high tensile strength.</title>
        <authorList>
            <person name="Kono N."/>
            <person name="Nakamura H."/>
            <person name="Ohtoshi R."/>
            <person name="Tomita M."/>
            <person name="Numata K."/>
            <person name="Arakawa K."/>
        </authorList>
    </citation>
    <scope>NUCLEOTIDE SEQUENCE [LARGE SCALE GENOMIC DNA]</scope>
</reference>
<dbReference type="PANTHER" id="PTHR47163">
    <property type="entry name" value="DDE_TNP_IS1595 DOMAIN-CONTAINING PROTEIN"/>
    <property type="match status" value="1"/>
</dbReference>
<dbReference type="Proteomes" id="UP000299102">
    <property type="component" value="Unassembled WGS sequence"/>
</dbReference>
<evidence type="ECO:0000259" key="1">
    <source>
        <dbReference type="Pfam" id="PF12762"/>
    </source>
</evidence>
<feature type="domain" description="ISXO2-like transposase" evidence="1">
    <location>
        <begin position="40"/>
        <end position="103"/>
    </location>
</feature>
<proteinExistence type="predicted"/>
<gene>
    <name evidence="2" type="ORF">EVAR_20333_1</name>
</gene>
<organism evidence="2 3">
    <name type="scientific">Eumeta variegata</name>
    <name type="common">Bagworm moth</name>
    <name type="synonym">Eumeta japonica</name>
    <dbReference type="NCBI Taxonomy" id="151549"/>
    <lineage>
        <taxon>Eukaryota</taxon>
        <taxon>Metazoa</taxon>
        <taxon>Ecdysozoa</taxon>
        <taxon>Arthropoda</taxon>
        <taxon>Hexapoda</taxon>
        <taxon>Insecta</taxon>
        <taxon>Pterygota</taxon>
        <taxon>Neoptera</taxon>
        <taxon>Endopterygota</taxon>
        <taxon>Lepidoptera</taxon>
        <taxon>Glossata</taxon>
        <taxon>Ditrysia</taxon>
        <taxon>Tineoidea</taxon>
        <taxon>Psychidae</taxon>
        <taxon>Oiketicinae</taxon>
        <taxon>Eumeta</taxon>
    </lineage>
</organism>
<accession>A0A4C1VQZ9</accession>
<sequence length="109" mass="12577">MNKLQIGTHTVTDWSNFIREVLEYWVIRNSPTKLGGIDKIVEIDEAKFGKRKYNRGRIVDGEWVFGGLERSSKKVFMELVPDRSANTLLQMIKRKIEPGTTIVRLLEGL</sequence>
<evidence type="ECO:0000313" key="2">
    <source>
        <dbReference type="EMBL" id="GBP41528.1"/>
    </source>
</evidence>
<evidence type="ECO:0000313" key="3">
    <source>
        <dbReference type="Proteomes" id="UP000299102"/>
    </source>
</evidence>
<protein>
    <recommendedName>
        <fullName evidence="1">ISXO2-like transposase domain-containing protein</fullName>
    </recommendedName>
</protein>
<dbReference type="OrthoDB" id="10052789at2759"/>
<dbReference type="Pfam" id="PF12762">
    <property type="entry name" value="DDE_Tnp_IS1595"/>
    <property type="match status" value="1"/>
</dbReference>
<dbReference type="PANTHER" id="PTHR47163:SF2">
    <property type="entry name" value="SI:DKEY-17M8.2"/>
    <property type="match status" value="1"/>
</dbReference>